<dbReference type="RefSeq" id="WP_093795266.1">
    <property type="nucleotide sequence ID" value="NZ_CP155571.1"/>
</dbReference>
<proteinExistence type="predicted"/>
<protein>
    <recommendedName>
        <fullName evidence="3">DUF4241 domain-containing protein</fullName>
    </recommendedName>
</protein>
<keyword evidence="2" id="KW-1185">Reference proteome</keyword>
<organism evidence="1 2">
    <name type="scientific">Sporomusa acidovorans (strain ATCC 49682 / DSM 3132 / Mol)</name>
    <dbReference type="NCBI Taxonomy" id="1123286"/>
    <lineage>
        <taxon>Bacteria</taxon>
        <taxon>Bacillati</taxon>
        <taxon>Bacillota</taxon>
        <taxon>Negativicutes</taxon>
        <taxon>Selenomonadales</taxon>
        <taxon>Sporomusaceae</taxon>
        <taxon>Sporomusa</taxon>
    </lineage>
</organism>
<accession>A0ABZ3J236</accession>
<reference evidence="1" key="1">
    <citation type="submission" date="2024-05" db="EMBL/GenBank/DDBJ databases">
        <title>Isolation and characterization of Sporomusa carbonis sp. nov., a carboxydotrophic hydrogenogen in the genus of Sporomusa isolated from a charcoal burning pile.</title>
        <authorList>
            <person name="Boeer T."/>
            <person name="Rosenbaum F."/>
            <person name="Eysell L."/>
            <person name="Mueller V."/>
            <person name="Daniel R."/>
            <person name="Poehlein A."/>
        </authorList>
    </citation>
    <scope>NUCLEOTIDE SEQUENCE [LARGE SCALE GENOMIC DNA]</scope>
    <source>
        <strain evidence="1">DSM 3132</strain>
    </source>
</reference>
<dbReference type="Proteomes" id="UP000216052">
    <property type="component" value="Chromosome"/>
</dbReference>
<dbReference type="EMBL" id="CP155571">
    <property type="protein sequence ID" value="XFO72119.1"/>
    <property type="molecule type" value="Genomic_DNA"/>
</dbReference>
<evidence type="ECO:0008006" key="3">
    <source>
        <dbReference type="Google" id="ProtNLM"/>
    </source>
</evidence>
<dbReference type="InterPro" id="IPR025335">
    <property type="entry name" value="DUF4241"/>
</dbReference>
<gene>
    <name evidence="1" type="ORF">SPACI_021650</name>
</gene>
<evidence type="ECO:0000313" key="1">
    <source>
        <dbReference type="EMBL" id="XFO72119.1"/>
    </source>
</evidence>
<evidence type="ECO:0000313" key="2">
    <source>
        <dbReference type="Proteomes" id="UP000216052"/>
    </source>
</evidence>
<dbReference type="Pfam" id="PF14025">
    <property type="entry name" value="DUF4241"/>
    <property type="match status" value="1"/>
</dbReference>
<sequence>MDTEFELMKALRTGHTVEFFKNSKWDEYIKEQPLGEIYLPTGKIVANDPLMLFETQPFARAVAAGRYPVILYIHHIDTDKRVAFAEIRFTKELPAHFELALIAGQAAEALGDDEFFGYGVDSGTGGFMDECACKALQKLADGFEDGMWPDLEKALDDSYVYTYSTANVVLPDSACNIAAFSSGFGDGSYPTFWGMDAKGDVCCLITDFLTVDTGGEDDEGEDTHE</sequence>
<name>A0ABZ3J236_SPOA4</name>